<keyword evidence="1 4" id="KW-0690">Ribosome biogenesis</keyword>
<keyword evidence="3 4" id="KW-0862">Zinc</keyword>
<reference evidence="5" key="1">
    <citation type="submission" date="2019-06" db="EMBL/GenBank/DDBJ databases">
        <title>Complete genome sequence of Methylogaea oryzae strain JCM16910.</title>
        <authorList>
            <person name="Asakawa S."/>
        </authorList>
    </citation>
    <scope>NUCLEOTIDE SEQUENCE</scope>
    <source>
        <strain evidence="5">E10</strain>
    </source>
</reference>
<dbReference type="PROSITE" id="PS01306">
    <property type="entry name" value="UPF0054"/>
    <property type="match status" value="1"/>
</dbReference>
<comment type="function">
    <text evidence="4">Single strand-specific metallo-endoribonuclease involved in late-stage 70S ribosome quality control and in maturation of the 3' terminus of the 16S rRNA.</text>
</comment>
<feature type="binding site" evidence="4">
    <location>
        <position position="121"/>
    </location>
    <ligand>
        <name>Zn(2+)</name>
        <dbReference type="ChEBI" id="CHEBI:29105"/>
        <note>catalytic</note>
    </ligand>
</feature>
<dbReference type="GO" id="GO:0008270">
    <property type="term" value="F:zinc ion binding"/>
    <property type="evidence" value="ECO:0007669"/>
    <property type="project" value="UniProtKB-UniRule"/>
</dbReference>
<dbReference type="NCBIfam" id="TIGR00043">
    <property type="entry name" value="rRNA maturation RNase YbeY"/>
    <property type="match status" value="1"/>
</dbReference>
<evidence type="ECO:0000256" key="1">
    <source>
        <dbReference type="ARBA" id="ARBA00022517"/>
    </source>
</evidence>
<keyword evidence="4" id="KW-0255">Endonuclease</keyword>
<dbReference type="KEGG" id="moz:MoryE10_33030"/>
<name>A0A8D4VS24_9GAMM</name>
<keyword evidence="4" id="KW-0378">Hydrolase</keyword>
<dbReference type="InterPro" id="IPR020549">
    <property type="entry name" value="YbeY_CS"/>
</dbReference>
<comment type="similarity">
    <text evidence="4">Belongs to the endoribonuclease YbeY family.</text>
</comment>
<dbReference type="EC" id="3.1.-.-" evidence="4"/>
<proteinExistence type="inferred from homology"/>
<evidence type="ECO:0000256" key="3">
    <source>
        <dbReference type="ARBA" id="ARBA00022833"/>
    </source>
</evidence>
<keyword evidence="6" id="KW-1185">Reference proteome</keyword>
<feature type="binding site" evidence="4">
    <location>
        <position position="115"/>
    </location>
    <ligand>
        <name>Zn(2+)</name>
        <dbReference type="ChEBI" id="CHEBI:29105"/>
        <note>catalytic</note>
    </ligand>
</feature>
<gene>
    <name evidence="4 5" type="primary">ybeY</name>
    <name evidence="5" type="ORF">MoryE10_33030</name>
</gene>
<keyword evidence="4" id="KW-0698">rRNA processing</keyword>
<dbReference type="GO" id="GO:0006364">
    <property type="term" value="P:rRNA processing"/>
    <property type="evidence" value="ECO:0007669"/>
    <property type="project" value="UniProtKB-UniRule"/>
</dbReference>
<dbReference type="RefSeq" id="WP_221047707.1">
    <property type="nucleotide sequence ID" value="NZ_AP019782.1"/>
</dbReference>
<evidence type="ECO:0000313" key="6">
    <source>
        <dbReference type="Proteomes" id="UP000824988"/>
    </source>
</evidence>
<dbReference type="GO" id="GO:0004222">
    <property type="term" value="F:metalloendopeptidase activity"/>
    <property type="evidence" value="ECO:0007669"/>
    <property type="project" value="InterPro"/>
</dbReference>
<organism evidence="5 6">
    <name type="scientific">Methylogaea oryzae</name>
    <dbReference type="NCBI Taxonomy" id="1295382"/>
    <lineage>
        <taxon>Bacteria</taxon>
        <taxon>Pseudomonadati</taxon>
        <taxon>Pseudomonadota</taxon>
        <taxon>Gammaproteobacteria</taxon>
        <taxon>Methylococcales</taxon>
        <taxon>Methylococcaceae</taxon>
        <taxon>Methylogaea</taxon>
    </lineage>
</organism>
<keyword evidence="2 4" id="KW-0479">Metal-binding</keyword>
<dbReference type="AlphaFoldDB" id="A0A8D4VS24"/>
<dbReference type="Proteomes" id="UP000824988">
    <property type="component" value="Chromosome"/>
</dbReference>
<sequence>MIDLEIQLACDGAQVPGEARFRQWAEAALQDKRDEAELVIRVVDETESAELNGEYRGKDYPTNVLSFPFEAPPGVPCSHIGDLVICAPVVEREAAEQDKPAEAHWAHMTVHGVLHLLGYDHMDDAEAEVMEAEEIRILQSLGYSDPYA</sequence>
<keyword evidence="4" id="KW-0963">Cytoplasm</keyword>
<dbReference type="Pfam" id="PF02130">
    <property type="entry name" value="YbeY"/>
    <property type="match status" value="1"/>
</dbReference>
<dbReference type="InterPro" id="IPR002036">
    <property type="entry name" value="YbeY"/>
</dbReference>
<accession>A0A8D4VS24</accession>
<feature type="binding site" evidence="4">
    <location>
        <position position="111"/>
    </location>
    <ligand>
        <name>Zn(2+)</name>
        <dbReference type="ChEBI" id="CHEBI:29105"/>
        <note>catalytic</note>
    </ligand>
</feature>
<comment type="subcellular location">
    <subcellularLocation>
        <location evidence="4">Cytoplasm</location>
    </subcellularLocation>
</comment>
<dbReference type="EMBL" id="AP019782">
    <property type="protein sequence ID" value="BBL72697.1"/>
    <property type="molecule type" value="Genomic_DNA"/>
</dbReference>
<protein>
    <recommendedName>
        <fullName evidence="4">Endoribonuclease YbeY</fullName>
        <ecNumber evidence="4">3.1.-.-</ecNumber>
    </recommendedName>
</protein>
<dbReference type="HAMAP" id="MF_00009">
    <property type="entry name" value="Endoribonucl_YbeY"/>
    <property type="match status" value="1"/>
</dbReference>
<evidence type="ECO:0000313" key="5">
    <source>
        <dbReference type="EMBL" id="BBL72697.1"/>
    </source>
</evidence>
<comment type="cofactor">
    <cofactor evidence="4">
        <name>Zn(2+)</name>
        <dbReference type="ChEBI" id="CHEBI:29105"/>
    </cofactor>
    <text evidence="4">Binds 1 zinc ion.</text>
</comment>
<evidence type="ECO:0000256" key="4">
    <source>
        <dbReference type="HAMAP-Rule" id="MF_00009"/>
    </source>
</evidence>
<dbReference type="GO" id="GO:0005737">
    <property type="term" value="C:cytoplasm"/>
    <property type="evidence" value="ECO:0007669"/>
    <property type="project" value="UniProtKB-SubCell"/>
</dbReference>
<evidence type="ECO:0000256" key="2">
    <source>
        <dbReference type="ARBA" id="ARBA00022723"/>
    </source>
</evidence>
<keyword evidence="4" id="KW-0540">Nuclease</keyword>
<dbReference type="GO" id="GO:0004521">
    <property type="term" value="F:RNA endonuclease activity"/>
    <property type="evidence" value="ECO:0007669"/>
    <property type="project" value="UniProtKB-UniRule"/>
</dbReference>
<dbReference type="PANTHER" id="PTHR46986:SF1">
    <property type="entry name" value="ENDORIBONUCLEASE YBEY, CHLOROPLASTIC"/>
    <property type="match status" value="1"/>
</dbReference>
<dbReference type="PANTHER" id="PTHR46986">
    <property type="entry name" value="ENDORIBONUCLEASE YBEY, CHLOROPLASTIC"/>
    <property type="match status" value="1"/>
</dbReference>